<dbReference type="eggNOG" id="COG1373">
    <property type="taxonomic scope" value="Bacteria"/>
</dbReference>
<dbReference type="InterPro" id="IPR041682">
    <property type="entry name" value="AAA_14"/>
</dbReference>
<dbReference type="InterPro" id="IPR025420">
    <property type="entry name" value="DUF4143"/>
</dbReference>
<dbReference type="SUPFAM" id="SSF52540">
    <property type="entry name" value="P-loop containing nucleoside triphosphate hydrolases"/>
    <property type="match status" value="1"/>
</dbReference>
<organism evidence="3 4">
    <name type="scientific">Indibacter alkaliphilus (strain CCUG 57479 / KCTC 22604 / LW1)</name>
    <dbReference type="NCBI Taxonomy" id="1189612"/>
    <lineage>
        <taxon>Bacteria</taxon>
        <taxon>Pseudomonadati</taxon>
        <taxon>Bacteroidota</taxon>
        <taxon>Cytophagia</taxon>
        <taxon>Cytophagales</taxon>
        <taxon>Cyclobacteriaceae</taxon>
    </lineage>
</organism>
<keyword evidence="4" id="KW-1185">Reference proteome</keyword>
<dbReference type="STRING" id="1189612.A33Q_1726"/>
<name>S2E649_INDAL</name>
<dbReference type="AlphaFoldDB" id="S2E649"/>
<evidence type="ECO:0000259" key="1">
    <source>
        <dbReference type="Pfam" id="PF13173"/>
    </source>
</evidence>
<dbReference type="Gene3D" id="3.40.50.300">
    <property type="entry name" value="P-loop containing nucleotide triphosphate hydrolases"/>
    <property type="match status" value="1"/>
</dbReference>
<evidence type="ECO:0000259" key="2">
    <source>
        <dbReference type="Pfam" id="PF13635"/>
    </source>
</evidence>
<dbReference type="Pfam" id="PF13635">
    <property type="entry name" value="DUF4143"/>
    <property type="match status" value="1"/>
</dbReference>
<sequence>MIDQKDNFNRKRPLIERDIDLTTFLKTVQVVVIAGVRRCGKSSLLYLIKEKLELAEQNYCYFNFDDERIISQTSILDQIYLAHLELYKTEPVFFFDEIQNVPNWEKFVNRIHEKGLKVYVTGSNANLLSSEIATSLTGRNKTITLFPFSFAEYLKCRGKSIDVKKVSSKAKSMIQGEFQEYMKLGGFPLVVQEEDLELVNQYFQDILYRDIIARYRISQVNELKQIALYLASNTGKLFSYSTLQNIAGVKSTSSVKSYLDYLEHSYLFFYLKKFDYSVKKQIMNSRKVYAIDPAVCNRLGFRFSENKGRILETIIFLQLLRMKHEVFYHSGKKECDFIVQEGLEITSAIQVAYELSDINVKREVDGLLEAMKAYGLEKGVLITADNQVKGEDIPDQIEVILAWKWLIENTDS</sequence>
<evidence type="ECO:0000313" key="4">
    <source>
        <dbReference type="Proteomes" id="UP000006073"/>
    </source>
</evidence>
<dbReference type="OrthoDB" id="9801840at2"/>
<evidence type="ECO:0008006" key="5">
    <source>
        <dbReference type="Google" id="ProtNLM"/>
    </source>
</evidence>
<dbReference type="Pfam" id="PF13173">
    <property type="entry name" value="AAA_14"/>
    <property type="match status" value="1"/>
</dbReference>
<feature type="domain" description="DUF4143" evidence="2">
    <location>
        <begin position="209"/>
        <end position="353"/>
    </location>
</feature>
<protein>
    <recommendedName>
        <fullName evidence="5">AAA+ ATPase domain-containing protein</fullName>
    </recommendedName>
</protein>
<comment type="caution">
    <text evidence="3">The sequence shown here is derived from an EMBL/GenBank/DDBJ whole genome shotgun (WGS) entry which is preliminary data.</text>
</comment>
<accession>S2E649</accession>
<feature type="domain" description="AAA" evidence="1">
    <location>
        <begin position="29"/>
        <end position="154"/>
    </location>
</feature>
<dbReference type="RefSeq" id="WP_016254912.1">
    <property type="nucleotide sequence ID" value="NZ_ALWO02000028.1"/>
</dbReference>
<reference evidence="3 4" key="1">
    <citation type="journal article" date="2013" name="Genome Announc.">
        <title>Draft Genome Sequence of Indibacter alkaliphilus Strain LW1T, Isolated from Lonar Lake, a Haloalkaline Lake in the Buldana District of Maharashtra, India.</title>
        <authorList>
            <person name="Singh A."/>
            <person name="Kumar Jangir P."/>
            <person name="Sharma R."/>
            <person name="Singh A."/>
            <person name="Kumar Pinnaka A."/>
            <person name="Shivaji S."/>
        </authorList>
    </citation>
    <scope>NUCLEOTIDE SEQUENCE [LARGE SCALE GENOMIC DNA]</scope>
    <source>
        <strain evidence="4">CCUG 57479 / KCTC 22604 / LW1</strain>
    </source>
</reference>
<dbReference type="PANTHER" id="PTHR33295">
    <property type="entry name" value="ATPASE"/>
    <property type="match status" value="1"/>
</dbReference>
<dbReference type="PANTHER" id="PTHR33295:SF8">
    <property type="entry name" value="AAA+ ATPASE DOMAIN-CONTAINING PROTEIN"/>
    <property type="match status" value="1"/>
</dbReference>
<dbReference type="EMBL" id="ALWO02000028">
    <property type="protein sequence ID" value="EOZ97753.1"/>
    <property type="molecule type" value="Genomic_DNA"/>
</dbReference>
<evidence type="ECO:0000313" key="3">
    <source>
        <dbReference type="EMBL" id="EOZ97753.1"/>
    </source>
</evidence>
<gene>
    <name evidence="3" type="ORF">A33Q_1726</name>
</gene>
<proteinExistence type="predicted"/>
<dbReference type="InterPro" id="IPR027417">
    <property type="entry name" value="P-loop_NTPase"/>
</dbReference>
<dbReference type="Proteomes" id="UP000006073">
    <property type="component" value="Unassembled WGS sequence"/>
</dbReference>